<protein>
    <submittedName>
        <fullName evidence="1">Uncharacterized protein</fullName>
    </submittedName>
</protein>
<evidence type="ECO:0000313" key="1">
    <source>
        <dbReference type="EMBL" id="KAJ8624060.1"/>
    </source>
</evidence>
<keyword evidence="2" id="KW-1185">Reference proteome</keyword>
<reference evidence="1 2" key="1">
    <citation type="journal article" date="2022" name="Hortic Res">
        <title>A haplotype resolved chromosomal level avocado genome allows analysis of novel avocado genes.</title>
        <authorList>
            <person name="Nath O."/>
            <person name="Fletcher S.J."/>
            <person name="Hayward A."/>
            <person name="Shaw L.M."/>
            <person name="Masouleh A.K."/>
            <person name="Furtado A."/>
            <person name="Henry R.J."/>
            <person name="Mitter N."/>
        </authorList>
    </citation>
    <scope>NUCLEOTIDE SEQUENCE [LARGE SCALE GENOMIC DNA]</scope>
    <source>
        <strain evidence="2">cv. Hass</strain>
    </source>
</reference>
<gene>
    <name evidence="1" type="ORF">MRB53_032590</name>
</gene>
<name>A0ACC2KSA6_PERAE</name>
<dbReference type="Proteomes" id="UP001234297">
    <property type="component" value="Chromosome 11"/>
</dbReference>
<organism evidence="1 2">
    <name type="scientific">Persea americana</name>
    <name type="common">Avocado</name>
    <dbReference type="NCBI Taxonomy" id="3435"/>
    <lineage>
        <taxon>Eukaryota</taxon>
        <taxon>Viridiplantae</taxon>
        <taxon>Streptophyta</taxon>
        <taxon>Embryophyta</taxon>
        <taxon>Tracheophyta</taxon>
        <taxon>Spermatophyta</taxon>
        <taxon>Magnoliopsida</taxon>
        <taxon>Magnoliidae</taxon>
        <taxon>Laurales</taxon>
        <taxon>Lauraceae</taxon>
        <taxon>Persea</taxon>
    </lineage>
</organism>
<sequence>MLLAQEALLQSYDDFIEPNQPSAMVSQYEDDLKVVFAAVITSQQSLRMLPRPWAIVHSSMLTNPKRPLPQRSPVKFTTDNDILPFNVGINLTNPINQQRQ</sequence>
<comment type="caution">
    <text evidence="1">The sequence shown here is derived from an EMBL/GenBank/DDBJ whole genome shotgun (WGS) entry which is preliminary data.</text>
</comment>
<accession>A0ACC2KSA6</accession>
<dbReference type="EMBL" id="CM056819">
    <property type="protein sequence ID" value="KAJ8624060.1"/>
    <property type="molecule type" value="Genomic_DNA"/>
</dbReference>
<proteinExistence type="predicted"/>
<evidence type="ECO:0000313" key="2">
    <source>
        <dbReference type="Proteomes" id="UP001234297"/>
    </source>
</evidence>